<dbReference type="GO" id="GO:0003677">
    <property type="term" value="F:DNA binding"/>
    <property type="evidence" value="ECO:0007669"/>
    <property type="project" value="UniProtKB-KW"/>
</dbReference>
<dbReference type="AlphaFoldDB" id="A0A644W6B0"/>
<sequence length="595" mass="68932">MSQNIGFKLPSSWLQVGLSDLFLDPKNNIVDGPFGSNLKASEYREEGIPVIRIQNIDRNRFIDKNINYVTEEKAKFLLRHSFISGDIIITKLGTPVGKACFVPAKYENGILVADLIRVRIDNDYINEKFLLYQINSSFLIKQFERFTKGTTRPRINLSIVRELKFNLPPLKEQERIVAVIEELFSDLDNGVANLKLAQKQLKVYRQALLKHAFEGKLTENWRKVNKPESAKKLLDHIKEERKRRYEKELNDWKNAVILWEKAGKKEKRPSRISRLKVYSEVAFEAINSYGNLPNNWQWTKLGEVSYKVGDIDHKMPKDFPDGIPYLSTGNILGDGTLDFSKSKTISEKDYIQLSRKIKPEKHDIIFPRYGTIGRNVLVKTDSKFLVSYSCAIIKTIPSLINEKYLYYFTLSPVIQKEITKYIVQTTQANIGISSIENFVFPICSKLEQNQIVQELENILSMIDNLEQVINYSLLRSDVLRHSILKKAFEGKLVEQDSNEEPANELLKKIKFEKAEYLKNQRQENKIAPQKIKKMNQELSIEEVLKTSNEPMLSADVWLQSKHKDNIEDFYTELKKIQSTVKELKKGNESLLTLEK</sequence>
<proteinExistence type="inferred from homology"/>
<evidence type="ECO:0000256" key="1">
    <source>
        <dbReference type="ARBA" id="ARBA00010923"/>
    </source>
</evidence>
<keyword evidence="3" id="KW-0238">DNA-binding</keyword>
<dbReference type="InterPro" id="IPR044946">
    <property type="entry name" value="Restrct_endonuc_typeI_TRD_sf"/>
</dbReference>
<dbReference type="SUPFAM" id="SSF116734">
    <property type="entry name" value="DNA methylase specificity domain"/>
    <property type="match status" value="2"/>
</dbReference>
<accession>A0A644W6B0</accession>
<reference evidence="5" key="1">
    <citation type="submission" date="2019-08" db="EMBL/GenBank/DDBJ databases">
        <authorList>
            <person name="Kucharzyk K."/>
            <person name="Murdoch R.W."/>
            <person name="Higgins S."/>
            <person name="Loffler F."/>
        </authorList>
    </citation>
    <scope>NUCLEOTIDE SEQUENCE</scope>
</reference>
<dbReference type="Gene3D" id="3.90.220.20">
    <property type="entry name" value="DNA methylase specificity domains"/>
    <property type="match status" value="2"/>
</dbReference>
<dbReference type="Pfam" id="PF01420">
    <property type="entry name" value="Methylase_S"/>
    <property type="match status" value="2"/>
</dbReference>
<keyword evidence="2" id="KW-0680">Restriction system</keyword>
<protein>
    <recommendedName>
        <fullName evidence="4">Type I restriction modification DNA specificity domain-containing protein</fullName>
    </recommendedName>
</protein>
<dbReference type="GO" id="GO:0009307">
    <property type="term" value="P:DNA restriction-modification system"/>
    <property type="evidence" value="ECO:0007669"/>
    <property type="project" value="UniProtKB-KW"/>
</dbReference>
<feature type="domain" description="Type I restriction modification DNA specificity" evidence="4">
    <location>
        <begin position="293"/>
        <end position="469"/>
    </location>
</feature>
<comment type="caution">
    <text evidence="5">The sequence shown here is derived from an EMBL/GenBank/DDBJ whole genome shotgun (WGS) entry which is preliminary data.</text>
</comment>
<dbReference type="PANTHER" id="PTHR43140">
    <property type="entry name" value="TYPE-1 RESTRICTION ENZYME ECOKI SPECIFICITY PROTEIN"/>
    <property type="match status" value="1"/>
</dbReference>
<evidence type="ECO:0000259" key="4">
    <source>
        <dbReference type="Pfam" id="PF01420"/>
    </source>
</evidence>
<name>A0A644W6B0_9ZZZZ</name>
<dbReference type="InterPro" id="IPR000055">
    <property type="entry name" value="Restrct_endonuc_typeI_TRD"/>
</dbReference>
<evidence type="ECO:0000313" key="5">
    <source>
        <dbReference type="EMBL" id="MPL97963.1"/>
    </source>
</evidence>
<dbReference type="InterPro" id="IPR051212">
    <property type="entry name" value="Type-I_RE_S_subunit"/>
</dbReference>
<gene>
    <name evidence="5" type="ORF">SDC9_44160</name>
</gene>
<comment type="similarity">
    <text evidence="1">Belongs to the type-I restriction system S methylase family.</text>
</comment>
<organism evidence="5">
    <name type="scientific">bioreactor metagenome</name>
    <dbReference type="NCBI Taxonomy" id="1076179"/>
    <lineage>
        <taxon>unclassified sequences</taxon>
        <taxon>metagenomes</taxon>
        <taxon>ecological metagenomes</taxon>
    </lineage>
</organism>
<evidence type="ECO:0000256" key="2">
    <source>
        <dbReference type="ARBA" id="ARBA00022747"/>
    </source>
</evidence>
<feature type="domain" description="Type I restriction modification DNA specificity" evidence="4">
    <location>
        <begin position="41"/>
        <end position="190"/>
    </location>
</feature>
<evidence type="ECO:0000256" key="3">
    <source>
        <dbReference type="ARBA" id="ARBA00023125"/>
    </source>
</evidence>
<dbReference type="EMBL" id="VSSQ01000582">
    <property type="protein sequence ID" value="MPL97963.1"/>
    <property type="molecule type" value="Genomic_DNA"/>
</dbReference>
<dbReference type="PANTHER" id="PTHR43140:SF1">
    <property type="entry name" value="TYPE I RESTRICTION ENZYME ECOKI SPECIFICITY SUBUNIT"/>
    <property type="match status" value="1"/>
</dbReference>